<name>A0ABN7P1G0_TIMPD</name>
<dbReference type="EMBL" id="CAJPIN010012762">
    <property type="protein sequence ID" value="CAG2060562.1"/>
    <property type="molecule type" value="Genomic_DNA"/>
</dbReference>
<reference evidence="2" key="1">
    <citation type="submission" date="2021-03" db="EMBL/GenBank/DDBJ databases">
        <authorList>
            <person name="Tran Van P."/>
        </authorList>
    </citation>
    <scope>NUCLEOTIDE SEQUENCE</scope>
</reference>
<dbReference type="InterPro" id="IPR012340">
    <property type="entry name" value="NA-bd_OB-fold"/>
</dbReference>
<feature type="domain" description="S1 motif" evidence="1">
    <location>
        <begin position="209"/>
        <end position="281"/>
    </location>
</feature>
<dbReference type="InterPro" id="IPR045209">
    <property type="entry name" value="Rrp5"/>
</dbReference>
<gene>
    <name evidence="2" type="ORF">TPAB3V08_LOCUS7518</name>
</gene>
<sequence>VLSVNNLYIQLTLKPSLVKSKIAPLTRYEDAQVGQCYEGTVVNVYTKGLLVSFYGGVSGFVPERKINFGYDDSPENMFYIGQTVKCYVVDVDVPEERITLTFISPHDREECEVEVGRSYTMTITTVGSNGLQVHHGLELSPAKHLTDSPVLAQSLVNTYKKGTKIVAYCWNINNPCQPVFTLRPSAVNFFTDNANASVLDLGSSAVEVGMIMPCSVARIKSFGIFVELPVRGLYEPLFVPLKEVSDEDLASAEDFGVTLHQGLMCKVINIKDNGKLFVTLRLSMCWDNNLEDSVELLKNHLKDSDRIIKHLKKQGLTTAQLSHGDKVSGVVVEASNLGAVVKLDMDVETLVMPQHCPRGVKQGDKVDGKVLFVDPISGRVDITFNPLVLELINQEQDGKVREDCEVDTHLRMRVVVVTSNFLKVILKGDKGCYQFAYVPTSIHLNHLHPDIRQYKLGANQKMVLKRTVKS</sequence>
<feature type="domain" description="S1 motif" evidence="1">
    <location>
        <begin position="34"/>
        <end position="103"/>
    </location>
</feature>
<evidence type="ECO:0000313" key="2">
    <source>
        <dbReference type="EMBL" id="CAG2060562.1"/>
    </source>
</evidence>
<dbReference type="Pfam" id="PF00575">
    <property type="entry name" value="S1"/>
    <property type="match status" value="1"/>
</dbReference>
<organism evidence="2 3">
    <name type="scientific">Timema podura</name>
    <name type="common">Walking stick</name>
    <dbReference type="NCBI Taxonomy" id="61482"/>
    <lineage>
        <taxon>Eukaryota</taxon>
        <taxon>Metazoa</taxon>
        <taxon>Ecdysozoa</taxon>
        <taxon>Arthropoda</taxon>
        <taxon>Hexapoda</taxon>
        <taxon>Insecta</taxon>
        <taxon>Pterygota</taxon>
        <taxon>Neoptera</taxon>
        <taxon>Polyneoptera</taxon>
        <taxon>Phasmatodea</taxon>
        <taxon>Timematodea</taxon>
        <taxon>Timematoidea</taxon>
        <taxon>Timematidae</taxon>
        <taxon>Timema</taxon>
    </lineage>
</organism>
<feature type="domain" description="S1 motif" evidence="1">
    <location>
        <begin position="324"/>
        <end position="385"/>
    </location>
</feature>
<dbReference type="InterPro" id="IPR003029">
    <property type="entry name" value="S1_domain"/>
</dbReference>
<dbReference type="SUPFAM" id="SSF50249">
    <property type="entry name" value="Nucleic acid-binding proteins"/>
    <property type="match status" value="3"/>
</dbReference>
<evidence type="ECO:0000313" key="3">
    <source>
        <dbReference type="Proteomes" id="UP001153148"/>
    </source>
</evidence>
<feature type="non-terminal residue" evidence="2">
    <location>
        <position position="1"/>
    </location>
</feature>
<keyword evidence="3" id="KW-1185">Reference proteome</keyword>
<proteinExistence type="predicted"/>
<accession>A0ABN7P1G0</accession>
<dbReference type="PANTHER" id="PTHR23270:SF10">
    <property type="entry name" value="PROTEIN RRP5 HOMOLOG"/>
    <property type="match status" value="1"/>
</dbReference>
<dbReference type="PANTHER" id="PTHR23270">
    <property type="entry name" value="PROGRAMMED CELL DEATH PROTEIN 11 PRE-RRNA PROCESSING PROTEIN RRP5"/>
    <property type="match status" value="1"/>
</dbReference>
<protein>
    <recommendedName>
        <fullName evidence="1">S1 motif domain-containing protein</fullName>
    </recommendedName>
</protein>
<dbReference type="PROSITE" id="PS50126">
    <property type="entry name" value="S1"/>
    <property type="match status" value="3"/>
</dbReference>
<evidence type="ECO:0000259" key="1">
    <source>
        <dbReference type="PROSITE" id="PS50126"/>
    </source>
</evidence>
<dbReference type="SMART" id="SM00316">
    <property type="entry name" value="S1"/>
    <property type="match status" value="3"/>
</dbReference>
<dbReference type="Gene3D" id="2.40.50.140">
    <property type="entry name" value="Nucleic acid-binding proteins"/>
    <property type="match status" value="3"/>
</dbReference>
<dbReference type="Proteomes" id="UP001153148">
    <property type="component" value="Unassembled WGS sequence"/>
</dbReference>
<comment type="caution">
    <text evidence="2">The sequence shown here is derived from an EMBL/GenBank/DDBJ whole genome shotgun (WGS) entry which is preliminary data.</text>
</comment>